<dbReference type="EMBL" id="AP028961">
    <property type="protein sequence ID" value="BET44757.1"/>
    <property type="molecule type" value="Genomic_DNA"/>
</dbReference>
<organism evidence="15">
    <name type="scientific">Candidatus Aschnera chinzeii</name>
    <dbReference type="NCBI Taxonomy" id="1485666"/>
    <lineage>
        <taxon>Bacteria</taxon>
        <taxon>Pseudomonadati</taxon>
        <taxon>Pseudomonadota</taxon>
        <taxon>Gammaproteobacteria</taxon>
        <taxon>Enterobacterales</taxon>
        <taxon>Enterobacteriaceae</taxon>
        <taxon>Candidatus Aschnera</taxon>
    </lineage>
</organism>
<dbReference type="GO" id="GO:0006432">
    <property type="term" value="P:phenylalanyl-tRNA aminoacylation"/>
    <property type="evidence" value="ECO:0007669"/>
    <property type="project" value="UniProtKB-UniRule"/>
</dbReference>
<comment type="subcellular location">
    <subcellularLocation>
        <location evidence="1 13">Cytoplasm</location>
    </subcellularLocation>
</comment>
<dbReference type="InterPro" id="IPR004529">
    <property type="entry name" value="Phe-tRNA-synth_IIc_asu"/>
</dbReference>
<evidence type="ECO:0000256" key="6">
    <source>
        <dbReference type="ARBA" id="ARBA00022723"/>
    </source>
</evidence>
<dbReference type="GO" id="GO:0000049">
    <property type="term" value="F:tRNA binding"/>
    <property type="evidence" value="ECO:0007669"/>
    <property type="project" value="InterPro"/>
</dbReference>
<dbReference type="SUPFAM" id="SSF55681">
    <property type="entry name" value="Class II aaRS and biotin synthetases"/>
    <property type="match status" value="1"/>
</dbReference>
<evidence type="ECO:0000256" key="7">
    <source>
        <dbReference type="ARBA" id="ARBA00022741"/>
    </source>
</evidence>
<dbReference type="HAMAP" id="MF_00281">
    <property type="entry name" value="Phe_tRNA_synth_alpha1"/>
    <property type="match status" value="1"/>
</dbReference>
<sequence length="331" mass="38958">MDNRFDFFKLIISAKKSIKNAQNINELELIRIHYFGKNGIIKTCISNLSKLPLEDRPKFGMHINKTKDAIKIYLKKRFNELNKHSIITAMDKKFDISLPGRRSEIGSLHPVSITIANIKKFFFQLGFTTDYGPEIEDKYHNFDYLNIPKHHPARHSHDTFWLNDILLLRTQTSGVQIRVMEVKKPPIRVIAPGRVYRNDCDHFHTPMFHQIEGLLIDKYINFGNLKYILQEFLFFLLGKEIKIRFRPSYFPFTQPSAELDVMNKYDEWIEVIGCGMVHPNVLRNVDIDPELYSGFAFGIGIERLVMLQYNINDLRILFENDIRFLEQFKQA</sequence>
<evidence type="ECO:0000256" key="4">
    <source>
        <dbReference type="ARBA" id="ARBA00022490"/>
    </source>
</evidence>
<evidence type="ECO:0000313" key="15">
    <source>
        <dbReference type="EMBL" id="BET44757.1"/>
    </source>
</evidence>
<keyword evidence="5 13" id="KW-0436">Ligase</keyword>
<accession>A0AAT9G4U6</accession>
<feature type="domain" description="Aminoacyl-transfer RNA synthetases class-II family profile" evidence="14">
    <location>
        <begin position="118"/>
        <end position="319"/>
    </location>
</feature>
<dbReference type="PROSITE" id="PS50862">
    <property type="entry name" value="AA_TRNA_LIGASE_II"/>
    <property type="match status" value="1"/>
</dbReference>
<dbReference type="InterPro" id="IPR022911">
    <property type="entry name" value="Phe_tRNA_ligase_alpha1_bac"/>
</dbReference>
<dbReference type="PANTHER" id="PTHR11538">
    <property type="entry name" value="PHENYLALANYL-TRNA SYNTHETASE"/>
    <property type="match status" value="1"/>
</dbReference>
<evidence type="ECO:0000259" key="14">
    <source>
        <dbReference type="PROSITE" id="PS50862"/>
    </source>
</evidence>
<dbReference type="Pfam" id="PF02912">
    <property type="entry name" value="Phe_tRNA-synt_N"/>
    <property type="match status" value="1"/>
</dbReference>
<protein>
    <recommendedName>
        <fullName evidence="13">Phenylalanine--tRNA ligase alpha subunit</fullName>
        <ecNumber evidence="13">6.1.1.20</ecNumber>
    </recommendedName>
    <alternativeName>
        <fullName evidence="13">Phenylalanyl-tRNA synthetase alpha subunit</fullName>
        <shortName evidence="13">PheRS</shortName>
    </alternativeName>
</protein>
<dbReference type="Pfam" id="PF01409">
    <property type="entry name" value="tRNA-synt_2d"/>
    <property type="match status" value="1"/>
</dbReference>
<reference evidence="15" key="2">
    <citation type="submission" date="2023-10" db="EMBL/GenBank/DDBJ databases">
        <authorList>
            <person name="Koga R."/>
            <person name="Fukatsu T."/>
        </authorList>
    </citation>
    <scope>NUCLEOTIDE SEQUENCE</scope>
    <source>
        <strain evidence="15">Kw-01</strain>
    </source>
</reference>
<keyword evidence="9 13" id="KW-0460">Magnesium</keyword>
<keyword evidence="4 13" id="KW-0963">Cytoplasm</keyword>
<evidence type="ECO:0000256" key="1">
    <source>
        <dbReference type="ARBA" id="ARBA00004496"/>
    </source>
</evidence>
<evidence type="ECO:0000256" key="13">
    <source>
        <dbReference type="HAMAP-Rule" id="MF_00281"/>
    </source>
</evidence>
<comment type="catalytic activity">
    <reaction evidence="12 13">
        <text>tRNA(Phe) + L-phenylalanine + ATP = L-phenylalanyl-tRNA(Phe) + AMP + diphosphate + H(+)</text>
        <dbReference type="Rhea" id="RHEA:19413"/>
        <dbReference type="Rhea" id="RHEA-COMP:9668"/>
        <dbReference type="Rhea" id="RHEA-COMP:9699"/>
        <dbReference type="ChEBI" id="CHEBI:15378"/>
        <dbReference type="ChEBI" id="CHEBI:30616"/>
        <dbReference type="ChEBI" id="CHEBI:33019"/>
        <dbReference type="ChEBI" id="CHEBI:58095"/>
        <dbReference type="ChEBI" id="CHEBI:78442"/>
        <dbReference type="ChEBI" id="CHEBI:78531"/>
        <dbReference type="ChEBI" id="CHEBI:456215"/>
        <dbReference type="EC" id="6.1.1.20"/>
    </reaction>
</comment>
<dbReference type="AlphaFoldDB" id="A0AAT9G4U6"/>
<evidence type="ECO:0000256" key="9">
    <source>
        <dbReference type="ARBA" id="ARBA00022842"/>
    </source>
</evidence>
<dbReference type="GO" id="GO:0005737">
    <property type="term" value="C:cytoplasm"/>
    <property type="evidence" value="ECO:0007669"/>
    <property type="project" value="UniProtKB-SubCell"/>
</dbReference>
<evidence type="ECO:0000256" key="8">
    <source>
        <dbReference type="ARBA" id="ARBA00022840"/>
    </source>
</evidence>
<evidence type="ECO:0000256" key="11">
    <source>
        <dbReference type="ARBA" id="ARBA00023146"/>
    </source>
</evidence>
<dbReference type="SUPFAM" id="SSF46589">
    <property type="entry name" value="tRNA-binding arm"/>
    <property type="match status" value="1"/>
</dbReference>
<evidence type="ECO:0000256" key="3">
    <source>
        <dbReference type="ARBA" id="ARBA00011209"/>
    </source>
</evidence>
<dbReference type="InterPro" id="IPR006195">
    <property type="entry name" value="aa-tRNA-synth_II"/>
</dbReference>
<dbReference type="InterPro" id="IPR004188">
    <property type="entry name" value="Phe-tRNA_ligase_II_N"/>
</dbReference>
<keyword evidence="10 13" id="KW-0648">Protein biosynthesis</keyword>
<proteinExistence type="inferred from homology"/>
<dbReference type="InterPro" id="IPR002319">
    <property type="entry name" value="Phenylalanyl-tRNA_Synthase"/>
</dbReference>
<dbReference type="GO" id="GO:0004826">
    <property type="term" value="F:phenylalanine-tRNA ligase activity"/>
    <property type="evidence" value="ECO:0007669"/>
    <property type="project" value="UniProtKB-UniRule"/>
</dbReference>
<dbReference type="InterPro" id="IPR010978">
    <property type="entry name" value="tRNA-bd_arm"/>
</dbReference>
<dbReference type="FunFam" id="3.30.930.10:FF:000003">
    <property type="entry name" value="Phenylalanine--tRNA ligase alpha subunit"/>
    <property type="match status" value="1"/>
</dbReference>
<dbReference type="CDD" id="cd00496">
    <property type="entry name" value="PheRS_alpha_core"/>
    <property type="match status" value="1"/>
</dbReference>
<gene>
    <name evidence="13 15" type="primary">pheS</name>
    <name evidence="15" type="ORF">ACHINZ_4290</name>
</gene>
<evidence type="ECO:0000256" key="10">
    <source>
        <dbReference type="ARBA" id="ARBA00022917"/>
    </source>
</evidence>
<name>A0AAT9G4U6_9ENTR</name>
<comment type="similarity">
    <text evidence="2 13">Belongs to the class-II aminoacyl-tRNA synthetase family. Phe-tRNA synthetase alpha subunit type 1 subfamily.</text>
</comment>
<keyword evidence="8 13" id="KW-0067">ATP-binding</keyword>
<comment type="cofactor">
    <cofactor evidence="13">
        <name>Mg(2+)</name>
        <dbReference type="ChEBI" id="CHEBI:18420"/>
    </cofactor>
    <text evidence="13">Binds 2 magnesium ions per tetramer.</text>
</comment>
<evidence type="ECO:0000256" key="12">
    <source>
        <dbReference type="ARBA" id="ARBA00049255"/>
    </source>
</evidence>
<dbReference type="EC" id="6.1.1.20" evidence="13"/>
<dbReference type="NCBIfam" id="TIGR00468">
    <property type="entry name" value="pheS"/>
    <property type="match status" value="1"/>
</dbReference>
<dbReference type="InterPro" id="IPR045864">
    <property type="entry name" value="aa-tRNA-synth_II/BPL/LPL"/>
</dbReference>
<comment type="caution">
    <text evidence="13">Lacks conserved residue(s) required for the propagation of feature annotation.</text>
</comment>
<comment type="subunit">
    <text evidence="3 13">Tetramer of two alpha and two beta subunits.</text>
</comment>
<keyword evidence="7 13" id="KW-0547">Nucleotide-binding</keyword>
<evidence type="ECO:0000256" key="5">
    <source>
        <dbReference type="ARBA" id="ARBA00022598"/>
    </source>
</evidence>
<dbReference type="GO" id="GO:0005524">
    <property type="term" value="F:ATP binding"/>
    <property type="evidence" value="ECO:0007669"/>
    <property type="project" value="UniProtKB-UniRule"/>
</dbReference>
<dbReference type="Gene3D" id="3.30.930.10">
    <property type="entry name" value="Bira Bifunctional Protein, Domain 2"/>
    <property type="match status" value="1"/>
</dbReference>
<dbReference type="GO" id="GO:0000287">
    <property type="term" value="F:magnesium ion binding"/>
    <property type="evidence" value="ECO:0007669"/>
    <property type="project" value="UniProtKB-UniRule"/>
</dbReference>
<keyword evidence="11 13" id="KW-0030">Aminoacyl-tRNA synthetase</keyword>
<dbReference type="PANTHER" id="PTHR11538:SF41">
    <property type="entry name" value="PHENYLALANINE--TRNA LIGASE, MITOCHONDRIAL"/>
    <property type="match status" value="1"/>
</dbReference>
<evidence type="ECO:0000256" key="2">
    <source>
        <dbReference type="ARBA" id="ARBA00010207"/>
    </source>
</evidence>
<keyword evidence="6 13" id="KW-0479">Metal-binding</keyword>
<reference evidence="15" key="1">
    <citation type="journal article" date="2023" name="Front. Microbiol.">
        <title>Genome analysis of Candidatus Aschnera chinzeii, the bacterial endosymbiont of the blood-sucking bat fly Penicillidia jenynsii (Insecta: Diptera: Nycteribiidae).</title>
        <authorList>
            <person name="Koga R."/>
            <person name="Moriyama M."/>
            <person name="Nozaki T."/>
            <person name="Fukatsu T."/>
        </authorList>
    </citation>
    <scope>NUCLEOTIDE SEQUENCE</scope>
    <source>
        <strain evidence="15">Kw-01</strain>
    </source>
</reference>